<dbReference type="PANTHER" id="PTHR13309:SF0">
    <property type="entry name" value="FMR1-INTERACTING PROTEIN NUFIP1"/>
    <property type="match status" value="1"/>
</dbReference>
<dbReference type="InterPro" id="IPR019496">
    <property type="entry name" value="NUFIP1_cons_dom"/>
</dbReference>
<keyword evidence="1 4" id="KW-0479">Metal-binding</keyword>
<dbReference type="Pfam" id="PF10453">
    <property type="entry name" value="NUFIP1"/>
    <property type="match status" value="1"/>
</dbReference>
<reference evidence="7 8" key="1">
    <citation type="journal article" date="2023" name="G3 (Bethesda)">
        <title>A chromosome-level genome assembly of Zasmidium syzygii isolated from banana leaves.</title>
        <authorList>
            <person name="van Westerhoven A.C."/>
            <person name="Mehrabi R."/>
            <person name="Talebi R."/>
            <person name="Steentjes M.B.F."/>
            <person name="Corcolon B."/>
            <person name="Chong P.A."/>
            <person name="Kema G.H.J."/>
            <person name="Seidl M.F."/>
        </authorList>
    </citation>
    <scope>NUCLEOTIDE SEQUENCE [LARGE SCALE GENOMIC DNA]</scope>
    <source>
        <strain evidence="7 8">P124</strain>
    </source>
</reference>
<evidence type="ECO:0000256" key="3">
    <source>
        <dbReference type="ARBA" id="ARBA00022833"/>
    </source>
</evidence>
<dbReference type="PROSITE" id="PS50103">
    <property type="entry name" value="ZF_C3H1"/>
    <property type="match status" value="1"/>
</dbReference>
<feature type="compositionally biased region" description="Basic and acidic residues" evidence="5">
    <location>
        <begin position="380"/>
        <end position="391"/>
    </location>
</feature>
<evidence type="ECO:0000256" key="4">
    <source>
        <dbReference type="PROSITE-ProRule" id="PRU00723"/>
    </source>
</evidence>
<dbReference type="SMART" id="SM00356">
    <property type="entry name" value="ZnF_C3H1"/>
    <property type="match status" value="1"/>
</dbReference>
<dbReference type="Pfam" id="PF00642">
    <property type="entry name" value="zf-CCCH"/>
    <property type="match status" value="1"/>
</dbReference>
<evidence type="ECO:0000256" key="2">
    <source>
        <dbReference type="ARBA" id="ARBA00022771"/>
    </source>
</evidence>
<name>A0ABR0F1K4_ZASCE</name>
<feature type="region of interest" description="Disordered" evidence="5">
    <location>
        <begin position="426"/>
        <end position="463"/>
    </location>
</feature>
<comment type="caution">
    <text evidence="7">The sequence shown here is derived from an EMBL/GenBank/DDBJ whole genome shotgun (WGS) entry which is preliminary data.</text>
</comment>
<dbReference type="EMBL" id="JAXOVC010000001">
    <property type="protein sequence ID" value="KAK4507223.1"/>
    <property type="molecule type" value="Genomic_DNA"/>
</dbReference>
<evidence type="ECO:0000256" key="1">
    <source>
        <dbReference type="ARBA" id="ARBA00022723"/>
    </source>
</evidence>
<feature type="region of interest" description="Disordered" evidence="5">
    <location>
        <begin position="347"/>
        <end position="391"/>
    </location>
</feature>
<dbReference type="Proteomes" id="UP001305779">
    <property type="component" value="Unassembled WGS sequence"/>
</dbReference>
<dbReference type="InterPro" id="IPR039136">
    <property type="entry name" value="NUFIP1-like"/>
</dbReference>
<evidence type="ECO:0000313" key="8">
    <source>
        <dbReference type="Proteomes" id="UP001305779"/>
    </source>
</evidence>
<feature type="compositionally biased region" description="Basic and acidic residues" evidence="5">
    <location>
        <begin position="501"/>
        <end position="514"/>
    </location>
</feature>
<evidence type="ECO:0000256" key="5">
    <source>
        <dbReference type="SAM" id="MobiDB-lite"/>
    </source>
</evidence>
<feature type="domain" description="C3H1-type" evidence="6">
    <location>
        <begin position="463"/>
        <end position="491"/>
    </location>
</feature>
<feature type="compositionally biased region" description="Low complexity" evidence="5">
    <location>
        <begin position="124"/>
        <end position="139"/>
    </location>
</feature>
<accession>A0ABR0F1K4</accession>
<gene>
    <name evidence="7" type="ORF">PRZ48_000958</name>
</gene>
<dbReference type="SUPFAM" id="SSF90229">
    <property type="entry name" value="CCCH zinc finger"/>
    <property type="match status" value="1"/>
</dbReference>
<sequence>MSGFQFPPPPPPPPKTSNNDQNQAGQFGESGRGRGRGRGRGWQDSRGRGGRGRGNFSQGRGQHQGNSFQSSPPTSTTSSYSQSQHNFNNSPVFDQSTQYGLRGTAGLPPGSYVNPAFHRNAVESNSNQSTTQSNGSSASPQRNAAGHKRKLEALRGPQQDKKAGPPTAPLIPSFGNPILSANNGAHIAQPPAPQNKRGSNMLGLTPQDDNPQYSSDSDDDAIDEEAMYAELGSNLTFEHNGMVMTLNTAADLAAWKNERLKNFPTKQRLAAKAEEKRQIGEERKRLLTEASQALRAAKDAKHAKARVKELNHHEQQVTSQPEGELDEARRELAIQTARLDQLRKKVAKNEDGAARVVDQDASSQGATTAIVDGSPPQVDESTRDRSELHAMDVEDIEDLTTAMTSNELGAHGEDIISIAGDVVDGSVTASQASPPASSLSEKDGSDDDGPPEETTSSRKGPFQQKRRVCKYFAASGSCRDGDMCGFKHELDPRAASSLAREQQRRENYAGRHNDDGEEEDPPSSKRKNIFDRLLEQEQGQEDKLALQVIRYLGQMGLFAKHEDGAS</sequence>
<feature type="compositionally biased region" description="Low complexity" evidence="5">
    <location>
        <begin position="426"/>
        <end position="439"/>
    </location>
</feature>
<feature type="region of interest" description="Disordered" evidence="5">
    <location>
        <begin position="294"/>
        <end position="329"/>
    </location>
</feature>
<dbReference type="Gene3D" id="4.10.1000.10">
    <property type="entry name" value="Zinc finger, CCCH-type"/>
    <property type="match status" value="1"/>
</dbReference>
<dbReference type="InterPro" id="IPR000571">
    <property type="entry name" value="Znf_CCCH"/>
</dbReference>
<feature type="compositionally biased region" description="Low complexity" evidence="5">
    <location>
        <begin position="54"/>
        <end position="84"/>
    </location>
</feature>
<keyword evidence="2 4" id="KW-0863">Zinc-finger</keyword>
<evidence type="ECO:0000259" key="6">
    <source>
        <dbReference type="PROSITE" id="PS50103"/>
    </source>
</evidence>
<feature type="compositionally biased region" description="Basic and acidic residues" evidence="5">
    <location>
        <begin position="296"/>
        <end position="315"/>
    </location>
</feature>
<feature type="compositionally biased region" description="Pro residues" evidence="5">
    <location>
        <begin position="1"/>
        <end position="15"/>
    </location>
</feature>
<feature type="compositionally biased region" description="Polar residues" evidence="5">
    <location>
        <begin position="85"/>
        <end position="99"/>
    </location>
</feature>
<feature type="zinc finger region" description="C3H1-type" evidence="4">
    <location>
        <begin position="463"/>
        <end position="491"/>
    </location>
</feature>
<keyword evidence="3 4" id="KW-0862">Zinc</keyword>
<feature type="region of interest" description="Disordered" evidence="5">
    <location>
        <begin position="493"/>
        <end position="527"/>
    </location>
</feature>
<proteinExistence type="predicted"/>
<protein>
    <recommendedName>
        <fullName evidence="6">C3H1-type domain-containing protein</fullName>
    </recommendedName>
</protein>
<organism evidence="7 8">
    <name type="scientific">Zasmidium cellare</name>
    <name type="common">Wine cellar mold</name>
    <name type="synonym">Racodium cellare</name>
    <dbReference type="NCBI Taxonomy" id="395010"/>
    <lineage>
        <taxon>Eukaryota</taxon>
        <taxon>Fungi</taxon>
        <taxon>Dikarya</taxon>
        <taxon>Ascomycota</taxon>
        <taxon>Pezizomycotina</taxon>
        <taxon>Dothideomycetes</taxon>
        <taxon>Dothideomycetidae</taxon>
        <taxon>Mycosphaerellales</taxon>
        <taxon>Mycosphaerellaceae</taxon>
        <taxon>Zasmidium</taxon>
    </lineage>
</organism>
<dbReference type="PANTHER" id="PTHR13309">
    <property type="entry name" value="NUCLEAR FRAGILE X MENTAL RETARDATION PROTEIN INTERACTING PROTEIN 1"/>
    <property type="match status" value="1"/>
</dbReference>
<dbReference type="InterPro" id="IPR036855">
    <property type="entry name" value="Znf_CCCH_sf"/>
</dbReference>
<feature type="region of interest" description="Disordered" evidence="5">
    <location>
        <begin position="1"/>
        <end position="219"/>
    </location>
</feature>
<keyword evidence="8" id="KW-1185">Reference proteome</keyword>
<evidence type="ECO:0000313" key="7">
    <source>
        <dbReference type="EMBL" id="KAK4507223.1"/>
    </source>
</evidence>